<name>A0A074WAC3_9PEZI</name>
<proteinExistence type="predicted"/>
<feature type="coiled-coil region" evidence="1">
    <location>
        <begin position="243"/>
        <end position="270"/>
    </location>
</feature>
<dbReference type="RefSeq" id="XP_013422754.1">
    <property type="nucleotide sequence ID" value="XM_013567300.1"/>
</dbReference>
<dbReference type="GeneID" id="25414337"/>
<sequence length="426" mass="48409">MSANTPPTFEPFGRLPSEIRSMIFSYMVRNTIKSHLKPHDNKICIIQDESQSQSLDTGAARAHLITSPWVTLNKQYCAEYLEVFVREAELRTCFSSQRRASPPRHSNSATYPLELCEPEKVLRLISHRFNIAGPHAGIETSSKKLMSRINGVCFSYQWPGLYFRRGFGTIERRQYPDRDFLKAPLRLQRQYHEDSNIPSNRLSIEINYGDPSSAFLKCLEYLDPGMSDPHTISFKAVQARIQVDDHDTSVAAIEKELEILREAVGDLIEKLRSQYSMRHELELIRRLEDMIDRDIILLQFQHLRAVDQVTKFWKAPDGEREAIELAITLPPLHHPVWGCDLASLLFPHQPNDNDRGASAHISVVDDDEVELDNLSLPTSNHHETACVIIDNGKDNQDDPDGTTSIHPPPQAAPPLPSCCGLRCILM</sequence>
<dbReference type="EMBL" id="KL584728">
    <property type="protein sequence ID" value="KEQ68539.1"/>
    <property type="molecule type" value="Genomic_DNA"/>
</dbReference>
<feature type="region of interest" description="Disordered" evidence="2">
    <location>
        <begin position="390"/>
        <end position="413"/>
    </location>
</feature>
<keyword evidence="1" id="KW-0175">Coiled coil</keyword>
<dbReference type="Proteomes" id="UP000027730">
    <property type="component" value="Unassembled WGS sequence"/>
</dbReference>
<keyword evidence="4" id="KW-1185">Reference proteome</keyword>
<reference evidence="3 4" key="1">
    <citation type="journal article" date="2014" name="BMC Genomics">
        <title>Genome sequencing of four Aureobasidium pullulans varieties: biotechnological potential, stress tolerance, and description of new species.</title>
        <authorList>
            <person name="Gostin Ar C."/>
            <person name="Ohm R.A."/>
            <person name="Kogej T."/>
            <person name="Sonjak S."/>
            <person name="Turk M."/>
            <person name="Zajc J."/>
            <person name="Zalar P."/>
            <person name="Grube M."/>
            <person name="Sun H."/>
            <person name="Han J."/>
            <person name="Sharma A."/>
            <person name="Chiniquy J."/>
            <person name="Ngan C.Y."/>
            <person name="Lipzen A."/>
            <person name="Barry K."/>
            <person name="Grigoriev I.V."/>
            <person name="Gunde-Cimerman N."/>
        </authorList>
    </citation>
    <scope>NUCLEOTIDE SEQUENCE [LARGE SCALE GENOMIC DNA]</scope>
    <source>
        <strain evidence="3 4">CBS 147.97</strain>
    </source>
</reference>
<organism evidence="3 4">
    <name type="scientific">Aureobasidium namibiae CBS 147.97</name>
    <dbReference type="NCBI Taxonomy" id="1043004"/>
    <lineage>
        <taxon>Eukaryota</taxon>
        <taxon>Fungi</taxon>
        <taxon>Dikarya</taxon>
        <taxon>Ascomycota</taxon>
        <taxon>Pezizomycotina</taxon>
        <taxon>Dothideomycetes</taxon>
        <taxon>Dothideomycetidae</taxon>
        <taxon>Dothideales</taxon>
        <taxon>Saccotheciaceae</taxon>
        <taxon>Aureobasidium</taxon>
    </lineage>
</organism>
<evidence type="ECO:0000256" key="1">
    <source>
        <dbReference type="SAM" id="Coils"/>
    </source>
</evidence>
<dbReference type="HOGENOM" id="CLU_644019_0_0_1"/>
<protein>
    <submittedName>
        <fullName evidence="3">Uncharacterized protein</fullName>
    </submittedName>
</protein>
<evidence type="ECO:0000256" key="2">
    <source>
        <dbReference type="SAM" id="MobiDB-lite"/>
    </source>
</evidence>
<dbReference type="OrthoDB" id="3938333at2759"/>
<accession>A0A074WAC3</accession>
<evidence type="ECO:0000313" key="3">
    <source>
        <dbReference type="EMBL" id="KEQ68539.1"/>
    </source>
</evidence>
<gene>
    <name evidence="3" type="ORF">M436DRAFT_68020</name>
</gene>
<evidence type="ECO:0000313" key="4">
    <source>
        <dbReference type="Proteomes" id="UP000027730"/>
    </source>
</evidence>
<dbReference type="AlphaFoldDB" id="A0A074WAC3"/>